<accession>A0ABS9V214</accession>
<evidence type="ECO:0000313" key="1">
    <source>
        <dbReference type="EMBL" id="MCH7410467.1"/>
    </source>
</evidence>
<sequence>MRNFRLLGYLLALSLFIYSCDSSRDETPLGEFERGLLIINEGNFSSRDGDVSHYNFTTGQVQQNIFEQVNNRPFAGVLQDLVLHNDFFYLVSNTGKVEIVNKNTFQSIGSVEGSEENPELIQPRSLIVADNKLYISDHGPYDSNWQLNDSYIAVVDNLSGGQVSKRIPTSSSPEKLYKINNDILIVCRAARTIDVLPIGGDEVERSIEIAGTPASFIELDGKLLLFARTSTAIYFHEINRTNYSISNTTEIAIQNATARLALAEAGEAYIVSSSGYPDYFDMISKISITSGQILDSEFYEGRRMYGIGYDATDKYIYVSDDNGLQGSGTAIVLDQNGEQVKTIPTGVGPSGFYFRR</sequence>
<dbReference type="SUPFAM" id="SSF50969">
    <property type="entry name" value="YVTN repeat-like/Quinoprotein amine dehydrogenase"/>
    <property type="match status" value="1"/>
</dbReference>
<protein>
    <submittedName>
        <fullName evidence="1">Surface layer protein</fullName>
    </submittedName>
</protein>
<dbReference type="EMBL" id="JAKZGP010000038">
    <property type="protein sequence ID" value="MCH7410467.1"/>
    <property type="molecule type" value="Genomic_DNA"/>
</dbReference>
<evidence type="ECO:0000313" key="2">
    <source>
        <dbReference type="Proteomes" id="UP001165489"/>
    </source>
</evidence>
<comment type="caution">
    <text evidence="1">The sequence shown here is derived from an EMBL/GenBank/DDBJ whole genome shotgun (WGS) entry which is preliminary data.</text>
</comment>
<dbReference type="RefSeq" id="WP_241348832.1">
    <property type="nucleotide sequence ID" value="NZ_JAKZGP010000038.1"/>
</dbReference>
<reference evidence="1" key="1">
    <citation type="submission" date="2022-03" db="EMBL/GenBank/DDBJ databases">
        <title>De novo assembled genomes of Belliella spp. (Cyclobacteriaceae) strains.</title>
        <authorList>
            <person name="Szabo A."/>
            <person name="Korponai K."/>
            <person name="Felfoldi T."/>
        </authorList>
    </citation>
    <scope>NUCLEOTIDE SEQUENCE</scope>
    <source>
        <strain evidence="1">DSM 111904</strain>
    </source>
</reference>
<dbReference type="InterPro" id="IPR015943">
    <property type="entry name" value="WD40/YVTN_repeat-like_dom_sf"/>
</dbReference>
<dbReference type="Proteomes" id="UP001165489">
    <property type="component" value="Unassembled WGS sequence"/>
</dbReference>
<name>A0ABS9V214_9BACT</name>
<gene>
    <name evidence="1" type="ORF">MM239_13755</name>
</gene>
<dbReference type="Gene3D" id="2.130.10.10">
    <property type="entry name" value="YVTN repeat-like/Quinoprotein amine dehydrogenase"/>
    <property type="match status" value="1"/>
</dbReference>
<proteinExistence type="predicted"/>
<dbReference type="PROSITE" id="PS51257">
    <property type="entry name" value="PROKAR_LIPOPROTEIN"/>
    <property type="match status" value="1"/>
</dbReference>
<dbReference type="InterPro" id="IPR011044">
    <property type="entry name" value="Quino_amine_DH_bsu"/>
</dbReference>
<dbReference type="InterPro" id="IPR031815">
    <property type="entry name" value="DUF5074"/>
</dbReference>
<organism evidence="1 2">
    <name type="scientific">Belliella filtrata</name>
    <dbReference type="NCBI Taxonomy" id="2923435"/>
    <lineage>
        <taxon>Bacteria</taxon>
        <taxon>Pseudomonadati</taxon>
        <taxon>Bacteroidota</taxon>
        <taxon>Cytophagia</taxon>
        <taxon>Cytophagales</taxon>
        <taxon>Cyclobacteriaceae</taxon>
        <taxon>Belliella</taxon>
    </lineage>
</organism>
<dbReference type="Pfam" id="PF16819">
    <property type="entry name" value="DUF5074"/>
    <property type="match status" value="1"/>
</dbReference>
<keyword evidence="2" id="KW-1185">Reference proteome</keyword>